<name>A0A8S3Z6R9_9EUPU</name>
<sequence>TIPDPSNQKLNWTKPPLTVLIIRKHLDESVLIPFRDLVVWLLETKNMVVYVEHMVLEERILLEDEEFQRIQDRLISFKEGVDDLTDKIDFIICLGGDGTLLYVSSLFQVTTFIVRIF</sequence>
<evidence type="ECO:0000256" key="2">
    <source>
        <dbReference type="ARBA" id="ARBA00012120"/>
    </source>
</evidence>
<proteinExistence type="inferred from homology"/>
<dbReference type="PANTHER" id="PTHR20275">
    <property type="entry name" value="NAD KINASE"/>
    <property type="match status" value="1"/>
</dbReference>
<protein>
    <recommendedName>
        <fullName evidence="2">NAD(+) kinase</fullName>
        <ecNumber evidence="2">2.7.1.23</ecNumber>
    </recommendedName>
</protein>
<feature type="non-terminal residue" evidence="3">
    <location>
        <position position="117"/>
    </location>
</feature>
<dbReference type="GO" id="GO:0006741">
    <property type="term" value="P:NADP+ biosynthetic process"/>
    <property type="evidence" value="ECO:0007669"/>
    <property type="project" value="InterPro"/>
</dbReference>
<comment type="caution">
    <text evidence="3">The sequence shown here is derived from an EMBL/GenBank/DDBJ whole genome shotgun (WGS) entry which is preliminary data.</text>
</comment>
<organism evidence="3 4">
    <name type="scientific">Candidula unifasciata</name>
    <dbReference type="NCBI Taxonomy" id="100452"/>
    <lineage>
        <taxon>Eukaryota</taxon>
        <taxon>Metazoa</taxon>
        <taxon>Spiralia</taxon>
        <taxon>Lophotrochozoa</taxon>
        <taxon>Mollusca</taxon>
        <taxon>Gastropoda</taxon>
        <taxon>Heterobranchia</taxon>
        <taxon>Euthyneura</taxon>
        <taxon>Panpulmonata</taxon>
        <taxon>Eupulmonata</taxon>
        <taxon>Stylommatophora</taxon>
        <taxon>Helicina</taxon>
        <taxon>Helicoidea</taxon>
        <taxon>Geomitridae</taxon>
        <taxon>Candidula</taxon>
    </lineage>
</organism>
<keyword evidence="4" id="KW-1185">Reference proteome</keyword>
<gene>
    <name evidence="3" type="ORF">CUNI_LOCUS8888</name>
</gene>
<dbReference type="SUPFAM" id="SSF111331">
    <property type="entry name" value="NAD kinase/diacylglycerol kinase-like"/>
    <property type="match status" value="1"/>
</dbReference>
<accession>A0A8S3Z6R9</accession>
<dbReference type="Proteomes" id="UP000678393">
    <property type="component" value="Unassembled WGS sequence"/>
</dbReference>
<evidence type="ECO:0000256" key="1">
    <source>
        <dbReference type="ARBA" id="ARBA00010995"/>
    </source>
</evidence>
<dbReference type="PANTHER" id="PTHR20275:SF0">
    <property type="entry name" value="NAD KINASE"/>
    <property type="match status" value="1"/>
</dbReference>
<reference evidence="3" key="1">
    <citation type="submission" date="2021-04" db="EMBL/GenBank/DDBJ databases">
        <authorList>
            <consortium name="Molecular Ecology Group"/>
        </authorList>
    </citation>
    <scope>NUCLEOTIDE SEQUENCE</scope>
</reference>
<dbReference type="EC" id="2.7.1.23" evidence="2"/>
<dbReference type="GO" id="GO:0003951">
    <property type="term" value="F:NAD+ kinase activity"/>
    <property type="evidence" value="ECO:0007669"/>
    <property type="project" value="UniProtKB-EC"/>
</dbReference>
<dbReference type="InterPro" id="IPR016064">
    <property type="entry name" value="NAD/diacylglycerol_kinase_sf"/>
</dbReference>
<dbReference type="InterPro" id="IPR017438">
    <property type="entry name" value="ATP-NAD_kinase_N"/>
</dbReference>
<dbReference type="OrthoDB" id="24581at2759"/>
<dbReference type="Gene3D" id="3.40.50.10330">
    <property type="entry name" value="Probable inorganic polyphosphate/atp-NAD kinase, domain 1"/>
    <property type="match status" value="1"/>
</dbReference>
<feature type="non-terminal residue" evidence="3">
    <location>
        <position position="1"/>
    </location>
</feature>
<dbReference type="InterPro" id="IPR002504">
    <property type="entry name" value="NADK"/>
</dbReference>
<dbReference type="AlphaFoldDB" id="A0A8S3Z6R9"/>
<dbReference type="Pfam" id="PF01513">
    <property type="entry name" value="NAD_kinase"/>
    <property type="match status" value="1"/>
</dbReference>
<evidence type="ECO:0000313" key="4">
    <source>
        <dbReference type="Proteomes" id="UP000678393"/>
    </source>
</evidence>
<comment type="similarity">
    <text evidence="1">Belongs to the NAD kinase family.</text>
</comment>
<dbReference type="EMBL" id="CAJHNH020001502">
    <property type="protein sequence ID" value="CAG5123330.1"/>
    <property type="molecule type" value="Genomic_DNA"/>
</dbReference>
<evidence type="ECO:0000313" key="3">
    <source>
        <dbReference type="EMBL" id="CAG5123330.1"/>
    </source>
</evidence>